<keyword evidence="11 12" id="KW-0472">Membrane</keyword>
<gene>
    <name evidence="14" type="ORF">CDV26_10315</name>
</gene>
<dbReference type="PANTHER" id="PTHR32024:SF2">
    <property type="entry name" value="TRK SYSTEM POTASSIUM UPTAKE PROTEIN TRKG-RELATED"/>
    <property type="match status" value="1"/>
</dbReference>
<proteinExistence type="inferred from homology"/>
<accession>A0ABN5B2L1</accession>
<keyword evidence="5 12" id="KW-0997">Cell inner membrane</keyword>
<evidence type="ECO:0000256" key="13">
    <source>
        <dbReference type="SAM" id="Phobius"/>
    </source>
</evidence>
<dbReference type="EMBL" id="CP022132">
    <property type="protein sequence ID" value="ASG68722.1"/>
    <property type="molecule type" value="Genomic_DNA"/>
</dbReference>
<feature type="transmembrane region" description="Helical" evidence="13">
    <location>
        <begin position="182"/>
        <end position="202"/>
    </location>
</feature>
<evidence type="ECO:0000256" key="8">
    <source>
        <dbReference type="ARBA" id="ARBA00022958"/>
    </source>
</evidence>
<feature type="transmembrane region" description="Helical" evidence="13">
    <location>
        <begin position="69"/>
        <end position="89"/>
    </location>
</feature>
<evidence type="ECO:0000256" key="5">
    <source>
        <dbReference type="ARBA" id="ARBA00022519"/>
    </source>
</evidence>
<dbReference type="RefSeq" id="WP_088773194.1">
    <property type="nucleotide sequence ID" value="NZ_AP023082.1"/>
</dbReference>
<dbReference type="PANTHER" id="PTHR32024">
    <property type="entry name" value="TRK SYSTEM POTASSIUM UPTAKE PROTEIN TRKG-RELATED"/>
    <property type="match status" value="1"/>
</dbReference>
<dbReference type="Pfam" id="PF02386">
    <property type="entry name" value="TrkH"/>
    <property type="match status" value="1"/>
</dbReference>
<evidence type="ECO:0000256" key="9">
    <source>
        <dbReference type="ARBA" id="ARBA00022989"/>
    </source>
</evidence>
<evidence type="ECO:0000256" key="12">
    <source>
        <dbReference type="PIRNR" id="PIRNR006247"/>
    </source>
</evidence>
<comment type="similarity">
    <text evidence="2 12">Belongs to the TrkH potassium transport family.</text>
</comment>
<feature type="transmembrane region" description="Helical" evidence="13">
    <location>
        <begin position="329"/>
        <end position="356"/>
    </location>
</feature>
<feature type="transmembrane region" description="Helical" evidence="13">
    <location>
        <begin position="403"/>
        <end position="436"/>
    </location>
</feature>
<sequence>MKLSQKPKIIGIFLMFLSLTMLSPIIIDYIYKENNSYPFISSFTVTFLCGFLLWFIARKSDKKLSNKDGFLIVALVWIFVSVFGAIPYMTFPGLDLSFTHAIFESVSGFTTTGGTVIEGLDKLPNSILFYRQQTEFFGGMGIVVLTVAILPLLGVGGMQLYKAEVTGQWKDDKIAPKISSTAKALWMVYLLLTFLCFISYLIVGMGPFDAICYTFSTVSTGGFTPSDASMTNKSTGVLLVCAIFLFLGATSFKAHYIALSKFKINHYFKNVEFKAYFYFLFFTSLIVSITLLANTSSSLYDTFHIIFNSVFQVISISSSAGFVSDTNYYLWPSFLPVLLMFIAIIGGCGGSTAGGLKMIRAILFKEKAMLEAKRVIHPQGMFTVKLDDVNISEQALNRVSGFISVYIIVFAIGWLALLGCGLDIATAFSTIATTLSNVGPGLGEISSNFKNLPKDALWICDFAMIAGRLEIFTLLVLFIPDFWRK</sequence>
<dbReference type="PIRSF" id="PIRSF006247">
    <property type="entry name" value="TrkH"/>
    <property type="match status" value="1"/>
</dbReference>
<name>A0ABN5B2L1_9GAMM</name>
<keyword evidence="9 13" id="KW-1133">Transmembrane helix</keyword>
<evidence type="ECO:0000256" key="3">
    <source>
        <dbReference type="ARBA" id="ARBA00022448"/>
    </source>
</evidence>
<keyword evidence="6 12" id="KW-0633">Potassium transport</keyword>
<feature type="transmembrane region" description="Helical" evidence="13">
    <location>
        <begin position="37"/>
        <end position="57"/>
    </location>
</feature>
<keyword evidence="3 12" id="KW-0813">Transport</keyword>
<evidence type="ECO:0000256" key="7">
    <source>
        <dbReference type="ARBA" id="ARBA00022692"/>
    </source>
</evidence>
<feature type="transmembrane region" description="Helical" evidence="13">
    <location>
        <begin position="12"/>
        <end position="31"/>
    </location>
</feature>
<reference evidence="14 15" key="1">
    <citation type="submission" date="2017-06" db="EMBL/GenBank/DDBJ databases">
        <title>Complete genome of Francisella halioticida.</title>
        <authorList>
            <person name="Sjodin A."/>
        </authorList>
    </citation>
    <scope>NUCLEOTIDE SEQUENCE [LARGE SCALE GENOMIC DNA]</scope>
    <source>
        <strain evidence="14 15">DSM 23729</strain>
    </source>
</reference>
<comment type="function">
    <text evidence="12">Low-affinity potassium transport system. Interacts with Trk system potassium uptake protein TrkA.</text>
</comment>
<keyword evidence="15" id="KW-1185">Reference proteome</keyword>
<comment type="subcellular location">
    <subcellularLocation>
        <location evidence="1 12">Cell inner membrane</location>
        <topology evidence="1 12">Multi-pass membrane protein</topology>
    </subcellularLocation>
</comment>
<keyword evidence="10 12" id="KW-0406">Ion transport</keyword>
<evidence type="ECO:0000256" key="1">
    <source>
        <dbReference type="ARBA" id="ARBA00004429"/>
    </source>
</evidence>
<evidence type="ECO:0000256" key="10">
    <source>
        <dbReference type="ARBA" id="ARBA00023065"/>
    </source>
</evidence>
<organism evidence="14 15">
    <name type="scientific">Francisella halioticida</name>
    <dbReference type="NCBI Taxonomy" id="549298"/>
    <lineage>
        <taxon>Bacteria</taxon>
        <taxon>Pseudomonadati</taxon>
        <taxon>Pseudomonadota</taxon>
        <taxon>Gammaproteobacteria</taxon>
        <taxon>Thiotrichales</taxon>
        <taxon>Francisellaceae</taxon>
        <taxon>Francisella</taxon>
    </lineage>
</organism>
<evidence type="ECO:0000256" key="4">
    <source>
        <dbReference type="ARBA" id="ARBA00022475"/>
    </source>
</evidence>
<protein>
    <recommendedName>
        <fullName evidence="12">Trk system potassium uptake protein</fullName>
    </recommendedName>
</protein>
<evidence type="ECO:0000256" key="11">
    <source>
        <dbReference type="ARBA" id="ARBA00023136"/>
    </source>
</evidence>
<keyword evidence="8 12" id="KW-0630">Potassium</keyword>
<evidence type="ECO:0000256" key="2">
    <source>
        <dbReference type="ARBA" id="ARBA00009137"/>
    </source>
</evidence>
<feature type="transmembrane region" description="Helical" evidence="13">
    <location>
        <begin position="136"/>
        <end position="161"/>
    </location>
</feature>
<keyword evidence="4 12" id="KW-1003">Cell membrane</keyword>
<dbReference type="InterPro" id="IPR003445">
    <property type="entry name" value="Cat_transpt"/>
</dbReference>
<evidence type="ECO:0000256" key="6">
    <source>
        <dbReference type="ARBA" id="ARBA00022538"/>
    </source>
</evidence>
<dbReference type="InterPro" id="IPR004772">
    <property type="entry name" value="TrkH"/>
</dbReference>
<evidence type="ECO:0000313" key="15">
    <source>
        <dbReference type="Proteomes" id="UP000249910"/>
    </source>
</evidence>
<dbReference type="Proteomes" id="UP000249910">
    <property type="component" value="Chromosome"/>
</dbReference>
<feature type="transmembrane region" description="Helical" evidence="13">
    <location>
        <begin position="276"/>
        <end position="293"/>
    </location>
</feature>
<feature type="transmembrane region" description="Helical" evidence="13">
    <location>
        <begin position="237"/>
        <end position="256"/>
    </location>
</feature>
<evidence type="ECO:0000313" key="14">
    <source>
        <dbReference type="EMBL" id="ASG68722.1"/>
    </source>
</evidence>
<keyword evidence="7 13" id="KW-0812">Transmembrane</keyword>
<feature type="transmembrane region" description="Helical" evidence="13">
    <location>
        <begin position="456"/>
        <end position="479"/>
    </location>
</feature>